<evidence type="ECO:0000313" key="2">
    <source>
        <dbReference type="Proteomes" id="UP001527882"/>
    </source>
</evidence>
<accession>A0ABT4QIB1</accession>
<organism evidence="1 2">
    <name type="scientific">Paenibacillus gyeongsangnamensis</name>
    <dbReference type="NCBI Taxonomy" id="3388067"/>
    <lineage>
        <taxon>Bacteria</taxon>
        <taxon>Bacillati</taxon>
        <taxon>Bacillota</taxon>
        <taxon>Bacilli</taxon>
        <taxon>Bacillales</taxon>
        <taxon>Paenibacillaceae</taxon>
        <taxon>Paenibacillus</taxon>
    </lineage>
</organism>
<proteinExistence type="predicted"/>
<evidence type="ECO:0000313" key="1">
    <source>
        <dbReference type="EMBL" id="MCZ8516599.1"/>
    </source>
</evidence>
<keyword evidence="2" id="KW-1185">Reference proteome</keyword>
<protein>
    <recommendedName>
        <fullName evidence="3">Cache domain-containing protein</fullName>
    </recommendedName>
</protein>
<name>A0ABT4QIB1_9BACL</name>
<gene>
    <name evidence="1" type="ORF">O9H85_30280</name>
</gene>
<sequence>MMYASVVLMILLSIFLITYLSATSYHSILMETITSRATTTLELVSASVDNDIGRIKKTITSILDDREVSASMSQIRISGITPSDNSYTQQLDRQLSGYFHNYASDLVSVAFFYKNEGVYYYRSTLDVKEKVIRESPWYRQTLDAKNEVQLFSGQDDGIMAGTGSSTITAAISPAGNPLYEGIDMIVFVFTDRTLQQHLQSQVSKSGELLVLNENASFKISGNQNQDKRGVFEDRFISTESSHGTGSRNLSGKEY</sequence>
<reference evidence="1 2" key="1">
    <citation type="submission" date="2022-12" db="EMBL/GenBank/DDBJ databases">
        <title>Draft genome sequence of Paenibacillus sp. dW9.</title>
        <authorList>
            <person name="Choi E.-W."/>
            <person name="Kim D.-U."/>
        </authorList>
    </citation>
    <scope>NUCLEOTIDE SEQUENCE [LARGE SCALE GENOMIC DNA]</scope>
    <source>
        <strain evidence="2">dW9</strain>
    </source>
</reference>
<dbReference type="EMBL" id="JAQAGZ010000025">
    <property type="protein sequence ID" value="MCZ8516599.1"/>
    <property type="molecule type" value="Genomic_DNA"/>
</dbReference>
<comment type="caution">
    <text evidence="1">The sequence shown here is derived from an EMBL/GenBank/DDBJ whole genome shotgun (WGS) entry which is preliminary data.</text>
</comment>
<evidence type="ECO:0008006" key="3">
    <source>
        <dbReference type="Google" id="ProtNLM"/>
    </source>
</evidence>
<dbReference type="Proteomes" id="UP001527882">
    <property type="component" value="Unassembled WGS sequence"/>
</dbReference>
<dbReference type="RefSeq" id="WP_269885134.1">
    <property type="nucleotide sequence ID" value="NZ_JAQAGZ010000025.1"/>
</dbReference>